<organism evidence="15 16">
    <name type="scientific">Midichloria mitochondrii (strain IricVA)</name>
    <dbReference type="NCBI Taxonomy" id="696127"/>
    <lineage>
        <taxon>Bacteria</taxon>
        <taxon>Pseudomonadati</taxon>
        <taxon>Pseudomonadota</taxon>
        <taxon>Alphaproteobacteria</taxon>
        <taxon>Rickettsiales</taxon>
        <taxon>Candidatus Midichloriaceae</taxon>
        <taxon>Candidatus Midichloria</taxon>
    </lineage>
</organism>
<evidence type="ECO:0000256" key="8">
    <source>
        <dbReference type="ARBA" id="ARBA00022833"/>
    </source>
</evidence>
<evidence type="ECO:0000256" key="11">
    <source>
        <dbReference type="ARBA" id="ARBA00023146"/>
    </source>
</evidence>
<comment type="catalytic activity">
    <reaction evidence="12 13">
        <text>tRNA(Cys) + L-cysteine + ATP = L-cysteinyl-tRNA(Cys) + AMP + diphosphate</text>
        <dbReference type="Rhea" id="RHEA:17773"/>
        <dbReference type="Rhea" id="RHEA-COMP:9661"/>
        <dbReference type="Rhea" id="RHEA-COMP:9679"/>
        <dbReference type="ChEBI" id="CHEBI:30616"/>
        <dbReference type="ChEBI" id="CHEBI:33019"/>
        <dbReference type="ChEBI" id="CHEBI:35235"/>
        <dbReference type="ChEBI" id="CHEBI:78442"/>
        <dbReference type="ChEBI" id="CHEBI:78517"/>
        <dbReference type="ChEBI" id="CHEBI:456215"/>
        <dbReference type="EC" id="6.1.1.16"/>
    </reaction>
</comment>
<dbReference type="PRINTS" id="PR00983">
    <property type="entry name" value="TRNASYNTHCYS"/>
</dbReference>
<accession>F7XWM5</accession>
<dbReference type="CDD" id="cd00672">
    <property type="entry name" value="CysRS_core"/>
    <property type="match status" value="1"/>
</dbReference>
<protein>
    <recommendedName>
        <fullName evidence="13">Cysteine--tRNA ligase</fullName>
        <ecNumber evidence="13">6.1.1.16</ecNumber>
    </recommendedName>
    <alternativeName>
        <fullName evidence="13">Cysteinyl-tRNA synthetase</fullName>
        <shortName evidence="13">CysRS</shortName>
    </alternativeName>
</protein>
<dbReference type="Proteomes" id="UP000006639">
    <property type="component" value="Chromosome"/>
</dbReference>
<feature type="binding site" evidence="13">
    <location>
        <position position="255"/>
    </location>
    <ligand>
        <name>Zn(2+)</name>
        <dbReference type="ChEBI" id="CHEBI:29105"/>
    </ligand>
</feature>
<dbReference type="PANTHER" id="PTHR10890:SF3">
    <property type="entry name" value="CYSTEINE--TRNA LIGASE, CYTOPLASMIC"/>
    <property type="match status" value="1"/>
</dbReference>
<comment type="cofactor">
    <cofactor evidence="13">
        <name>Zn(2+)</name>
        <dbReference type="ChEBI" id="CHEBI:29105"/>
    </cofactor>
    <text evidence="13">Binds 1 zinc ion per subunit.</text>
</comment>
<dbReference type="Gene3D" id="3.40.50.620">
    <property type="entry name" value="HUPs"/>
    <property type="match status" value="1"/>
</dbReference>
<evidence type="ECO:0000256" key="10">
    <source>
        <dbReference type="ARBA" id="ARBA00022917"/>
    </source>
</evidence>
<keyword evidence="10 13" id="KW-0648">Protein biosynthesis</keyword>
<dbReference type="KEGG" id="mmn:midi_00784"/>
<evidence type="ECO:0000256" key="6">
    <source>
        <dbReference type="ARBA" id="ARBA00022723"/>
    </source>
</evidence>
<comment type="caution">
    <text evidence="13">Lacks conserved residue(s) required for the propagation of feature annotation.</text>
</comment>
<keyword evidence="5 13" id="KW-0436">Ligase</keyword>
<dbReference type="InterPro" id="IPR009080">
    <property type="entry name" value="tRNAsynth_Ia_anticodon-bd"/>
</dbReference>
<evidence type="ECO:0000313" key="16">
    <source>
        <dbReference type="Proteomes" id="UP000006639"/>
    </source>
</evidence>
<keyword evidence="7 13" id="KW-0547">Nucleotide-binding</keyword>
<dbReference type="InterPro" id="IPR024909">
    <property type="entry name" value="Cys-tRNA/MSH_ligase"/>
</dbReference>
<dbReference type="InterPro" id="IPR032678">
    <property type="entry name" value="tRNA-synt_1_cat_dom"/>
</dbReference>
<keyword evidence="11 13" id="KW-0030">Aminoacyl-tRNA synthetase</keyword>
<evidence type="ECO:0000256" key="4">
    <source>
        <dbReference type="ARBA" id="ARBA00022490"/>
    </source>
</evidence>
<evidence type="ECO:0000256" key="2">
    <source>
        <dbReference type="ARBA" id="ARBA00005594"/>
    </source>
</evidence>
<evidence type="ECO:0000256" key="5">
    <source>
        <dbReference type="ARBA" id="ARBA00022598"/>
    </source>
</evidence>
<dbReference type="SUPFAM" id="SSF47323">
    <property type="entry name" value="Anticodon-binding domain of a subclass of class I aminoacyl-tRNA synthetases"/>
    <property type="match status" value="1"/>
</dbReference>
<evidence type="ECO:0000256" key="7">
    <source>
        <dbReference type="ARBA" id="ARBA00022741"/>
    </source>
</evidence>
<dbReference type="SUPFAM" id="SSF52374">
    <property type="entry name" value="Nucleotidylyl transferase"/>
    <property type="match status" value="1"/>
</dbReference>
<feature type="binding site" evidence="13">
    <location>
        <position position="287"/>
    </location>
    <ligand>
        <name>ATP</name>
        <dbReference type="ChEBI" id="CHEBI:30616"/>
    </ligand>
</feature>
<comment type="subcellular location">
    <subcellularLocation>
        <location evidence="1 13">Cytoplasm</location>
    </subcellularLocation>
</comment>
<keyword evidence="9 13" id="KW-0067">ATP-binding</keyword>
<name>F7XWM5_MIDMI</name>
<evidence type="ECO:0000256" key="9">
    <source>
        <dbReference type="ARBA" id="ARBA00022840"/>
    </source>
</evidence>
<feature type="binding site" evidence="13">
    <location>
        <position position="226"/>
    </location>
    <ligand>
        <name>Zn(2+)</name>
        <dbReference type="ChEBI" id="CHEBI:29105"/>
    </ligand>
</feature>
<sequence>MIALLSIILLISYVKCMTDIFLSNSLTKRKEIFYPLNKDSVKMYVCGPTVYERPHMGNARAAVVYDILFRLLKRFYKDVVCVRNITDVDDKIINSAKSQNIAIDSLTTQITQFYHQDIAELNCLPPNVEPKATTHIKQMIEMIEQLIKSSHAYVVQGHVLFDVSSHSNYGELANRSLDEMIAGARVEVAPFKKNPADFVLWKPCKAEDYGFESPWGWGRPGWHIECSAMSFAYLGADFDIHGGGADLMFPHHENELAQSKCANSGSSFARYWVHNGFLTVNGEKMSKSLGNFKTVREIIESGFNGSVIRYFYLTTHYKKPLDLNDKALEDAKKAMKKISAVIHKTDSKKVKECHEVINFLADDMNTSAALAHLHELASKSQQGDEEANKQLLWSLDFLGLEVMAKEVIPADIIKIAQERLQAKREKDWQLADLLRTQIMERGYKILDTDDSYELEKIG</sequence>
<proteinExistence type="inferred from homology"/>
<evidence type="ECO:0000256" key="1">
    <source>
        <dbReference type="ARBA" id="ARBA00004496"/>
    </source>
</evidence>
<feature type="short sequence motif" description="'KMSKS' region" evidence="13">
    <location>
        <begin position="284"/>
        <end position="288"/>
    </location>
</feature>
<feature type="binding site" evidence="13">
    <location>
        <position position="46"/>
    </location>
    <ligand>
        <name>Zn(2+)</name>
        <dbReference type="ChEBI" id="CHEBI:29105"/>
    </ligand>
</feature>
<dbReference type="HAMAP" id="MF_00041">
    <property type="entry name" value="Cys_tRNA_synth"/>
    <property type="match status" value="1"/>
</dbReference>
<dbReference type="AlphaFoldDB" id="F7XWM5"/>
<dbReference type="GO" id="GO:0005829">
    <property type="term" value="C:cytosol"/>
    <property type="evidence" value="ECO:0007669"/>
    <property type="project" value="TreeGrafter"/>
</dbReference>
<dbReference type="GO" id="GO:0008270">
    <property type="term" value="F:zinc ion binding"/>
    <property type="evidence" value="ECO:0007669"/>
    <property type="project" value="UniProtKB-UniRule"/>
</dbReference>
<dbReference type="Pfam" id="PF01406">
    <property type="entry name" value="tRNA-synt_1e"/>
    <property type="match status" value="1"/>
</dbReference>
<reference evidence="15 16" key="1">
    <citation type="journal article" date="2011" name="Mol. Biol. Evol.">
        <title>Phylogenomic evidence for the presence of a flagellum and cbb3 oxidase in the free-living mitochondrial ancestor.</title>
        <authorList>
            <person name="Sassera D."/>
            <person name="Lo N."/>
            <person name="Epis S."/>
            <person name="D'Auria G."/>
            <person name="Montagna M."/>
            <person name="Comandatore F."/>
            <person name="Horner D."/>
            <person name="Pereto J."/>
            <person name="Luciano A.M."/>
            <person name="Franciosi F."/>
            <person name="Ferri E."/>
            <person name="Crotti E."/>
            <person name="Bazzocchi C."/>
            <person name="Daffonchio D."/>
            <person name="Sacchi L."/>
            <person name="Moya A."/>
            <person name="Latorre A."/>
            <person name="Bandi C."/>
        </authorList>
    </citation>
    <scope>NUCLEOTIDE SEQUENCE [LARGE SCALE GENOMIC DNA]</scope>
    <source>
        <strain evidence="15 16">IricVA</strain>
    </source>
</reference>
<evidence type="ECO:0000256" key="3">
    <source>
        <dbReference type="ARBA" id="ARBA00011245"/>
    </source>
</evidence>
<feature type="domain" description="tRNA synthetases class I catalytic" evidence="14">
    <location>
        <begin position="34"/>
        <end position="332"/>
    </location>
</feature>
<dbReference type="GO" id="GO:0006423">
    <property type="term" value="P:cysteinyl-tRNA aminoacylation"/>
    <property type="evidence" value="ECO:0007669"/>
    <property type="project" value="UniProtKB-UniRule"/>
</dbReference>
<feature type="binding site" evidence="13">
    <location>
        <position position="251"/>
    </location>
    <ligand>
        <name>Zn(2+)</name>
        <dbReference type="ChEBI" id="CHEBI:29105"/>
    </ligand>
</feature>
<dbReference type="InterPro" id="IPR014729">
    <property type="entry name" value="Rossmann-like_a/b/a_fold"/>
</dbReference>
<dbReference type="EMBL" id="CP002130">
    <property type="protein sequence ID" value="AEI89074.1"/>
    <property type="molecule type" value="Genomic_DNA"/>
</dbReference>
<dbReference type="Gene3D" id="1.20.120.1910">
    <property type="entry name" value="Cysteine-tRNA ligase, C-terminal anti-codon recognition domain"/>
    <property type="match status" value="1"/>
</dbReference>
<keyword evidence="8 13" id="KW-0862">Zinc</keyword>
<evidence type="ECO:0000313" key="15">
    <source>
        <dbReference type="EMBL" id="AEI89074.1"/>
    </source>
</evidence>
<evidence type="ECO:0000256" key="12">
    <source>
        <dbReference type="ARBA" id="ARBA00047398"/>
    </source>
</evidence>
<keyword evidence="4 13" id="KW-0963">Cytoplasm</keyword>
<dbReference type="STRING" id="696127.midi_00784"/>
<evidence type="ECO:0000259" key="14">
    <source>
        <dbReference type="Pfam" id="PF01406"/>
    </source>
</evidence>
<comment type="subunit">
    <text evidence="3 13">Monomer.</text>
</comment>
<keyword evidence="16" id="KW-1185">Reference proteome</keyword>
<dbReference type="HOGENOM" id="CLU_013528_0_1_5"/>
<dbReference type="GO" id="GO:0005524">
    <property type="term" value="F:ATP binding"/>
    <property type="evidence" value="ECO:0007669"/>
    <property type="project" value="UniProtKB-UniRule"/>
</dbReference>
<dbReference type="EC" id="6.1.1.16" evidence="13"/>
<evidence type="ECO:0000256" key="13">
    <source>
        <dbReference type="HAMAP-Rule" id="MF_00041"/>
    </source>
</evidence>
<keyword evidence="6 13" id="KW-0479">Metal-binding</keyword>
<gene>
    <name evidence="13 15" type="primary">cysS</name>
    <name evidence="15" type="ordered locus">midi_00784</name>
</gene>
<comment type="similarity">
    <text evidence="2 13">Belongs to the class-I aminoacyl-tRNA synthetase family.</text>
</comment>
<dbReference type="NCBIfam" id="TIGR00435">
    <property type="entry name" value="cysS"/>
    <property type="match status" value="1"/>
</dbReference>
<dbReference type="FunFam" id="3.40.50.620:FF:000068">
    <property type="entry name" value="Cysteine--tRNA ligase"/>
    <property type="match status" value="1"/>
</dbReference>
<dbReference type="PANTHER" id="PTHR10890">
    <property type="entry name" value="CYSTEINYL-TRNA SYNTHETASE"/>
    <property type="match status" value="1"/>
</dbReference>
<dbReference type="InterPro" id="IPR015803">
    <property type="entry name" value="Cys-tRNA-ligase"/>
</dbReference>
<dbReference type="GO" id="GO:0004817">
    <property type="term" value="F:cysteine-tRNA ligase activity"/>
    <property type="evidence" value="ECO:0007669"/>
    <property type="project" value="UniProtKB-UniRule"/>
</dbReference>